<keyword evidence="1" id="KW-0812">Transmembrane</keyword>
<evidence type="ECO:0000313" key="3">
    <source>
        <dbReference type="EMBL" id="KRM16987.1"/>
    </source>
</evidence>
<dbReference type="PANTHER" id="PTHR30336:SF4">
    <property type="entry name" value="ENVELOPE BIOGENESIS FACTOR ELYC"/>
    <property type="match status" value="1"/>
</dbReference>
<name>A0A0R1WMH7_9LACO</name>
<dbReference type="PATRIC" id="fig|1423779.3.peg.151"/>
<feature type="transmembrane region" description="Helical" evidence="1">
    <location>
        <begin position="6"/>
        <end position="27"/>
    </location>
</feature>
<feature type="transmembrane region" description="Helical" evidence="1">
    <location>
        <begin position="73"/>
        <end position="98"/>
    </location>
</feature>
<accession>A0A0R1WMH7</accession>
<feature type="transmembrane region" description="Helical" evidence="1">
    <location>
        <begin position="262"/>
        <end position="279"/>
    </location>
</feature>
<dbReference type="InterPro" id="IPR051599">
    <property type="entry name" value="Cell_Envelope_Assoc"/>
</dbReference>
<dbReference type="EMBL" id="AZGE01000001">
    <property type="protein sequence ID" value="KRM16987.1"/>
    <property type="molecule type" value="Genomic_DNA"/>
</dbReference>
<evidence type="ECO:0000259" key="2">
    <source>
        <dbReference type="Pfam" id="PF02698"/>
    </source>
</evidence>
<sequence>MGTLIILLILTSLVALLWTFTIYLILIRRVKNRARSLAYNRWTAIMMSLNMLVCLPGLWSLPLARLPKLGQQLWLLVITTDSLATAGLIMMGLSVLLLRVWPHPRATDYLVVLGAGLTKGQVPPVLAARLDSAYRFWKVHPETVVIVSGGDVHGDQVTQARAMADYLQRLGVVATKILLESQARNTWQNLVNSRKLIAQHWHREGKPRVTVVTSSFHVPRAMLYTHRLGLNWHFLSAPTPWPYLPLNLVRDYLGIIRDHRRFAGAVLLVILILEESLLLK</sequence>
<dbReference type="CDD" id="cd06259">
    <property type="entry name" value="YdcF-like"/>
    <property type="match status" value="1"/>
</dbReference>
<dbReference type="Proteomes" id="UP000050973">
    <property type="component" value="Unassembled WGS sequence"/>
</dbReference>
<dbReference type="GO" id="GO:0043164">
    <property type="term" value="P:Gram-negative-bacterium-type cell wall biogenesis"/>
    <property type="evidence" value="ECO:0007669"/>
    <property type="project" value="TreeGrafter"/>
</dbReference>
<feature type="transmembrane region" description="Helical" evidence="1">
    <location>
        <begin position="39"/>
        <end position="61"/>
    </location>
</feature>
<dbReference type="PANTHER" id="PTHR30336">
    <property type="entry name" value="INNER MEMBRANE PROTEIN, PROBABLE PERMEASE"/>
    <property type="match status" value="1"/>
</dbReference>
<protein>
    <recommendedName>
        <fullName evidence="2">DUF218 domain-containing protein</fullName>
    </recommendedName>
</protein>
<feature type="domain" description="DUF218" evidence="2">
    <location>
        <begin position="108"/>
        <end position="245"/>
    </location>
</feature>
<evidence type="ECO:0000313" key="4">
    <source>
        <dbReference type="Proteomes" id="UP000050973"/>
    </source>
</evidence>
<proteinExistence type="predicted"/>
<dbReference type="Pfam" id="PF02698">
    <property type="entry name" value="DUF218"/>
    <property type="match status" value="1"/>
</dbReference>
<reference evidence="3 4" key="1">
    <citation type="journal article" date="2015" name="Genome Announc.">
        <title>Expanding the biotechnology potential of lactobacilli through comparative genomics of 213 strains and associated genera.</title>
        <authorList>
            <person name="Sun Z."/>
            <person name="Harris H.M."/>
            <person name="McCann A."/>
            <person name="Guo C."/>
            <person name="Argimon S."/>
            <person name="Zhang W."/>
            <person name="Yang X."/>
            <person name="Jeffery I.B."/>
            <person name="Cooney J.C."/>
            <person name="Kagawa T.F."/>
            <person name="Liu W."/>
            <person name="Song Y."/>
            <person name="Salvetti E."/>
            <person name="Wrobel A."/>
            <person name="Rasinkangas P."/>
            <person name="Parkhill J."/>
            <person name="Rea M.C."/>
            <person name="O'Sullivan O."/>
            <person name="Ritari J."/>
            <person name="Douillard F.P."/>
            <person name="Paul Ross R."/>
            <person name="Yang R."/>
            <person name="Briner A.E."/>
            <person name="Felis G.E."/>
            <person name="de Vos W.M."/>
            <person name="Barrangou R."/>
            <person name="Klaenhammer T.R."/>
            <person name="Caufield P.W."/>
            <person name="Cui Y."/>
            <person name="Zhang H."/>
            <person name="O'Toole P.W."/>
        </authorList>
    </citation>
    <scope>NUCLEOTIDE SEQUENCE [LARGE SCALE GENOMIC DNA]</scope>
    <source>
        <strain evidence="3 4">DSM 4864</strain>
    </source>
</reference>
<dbReference type="GO" id="GO:0000270">
    <property type="term" value="P:peptidoglycan metabolic process"/>
    <property type="evidence" value="ECO:0007669"/>
    <property type="project" value="TreeGrafter"/>
</dbReference>
<dbReference type="AlphaFoldDB" id="A0A0R1WMH7"/>
<dbReference type="InterPro" id="IPR003848">
    <property type="entry name" value="DUF218"/>
</dbReference>
<comment type="caution">
    <text evidence="3">The sequence shown here is derived from an EMBL/GenBank/DDBJ whole genome shotgun (WGS) entry which is preliminary data.</text>
</comment>
<keyword evidence="1" id="KW-0472">Membrane</keyword>
<evidence type="ECO:0000256" key="1">
    <source>
        <dbReference type="SAM" id="Phobius"/>
    </source>
</evidence>
<keyword evidence="1" id="KW-1133">Transmembrane helix</keyword>
<organism evidence="3 4">
    <name type="scientific">Limosilactobacillus oris DSM 4864</name>
    <dbReference type="NCBI Taxonomy" id="1423779"/>
    <lineage>
        <taxon>Bacteria</taxon>
        <taxon>Bacillati</taxon>
        <taxon>Bacillota</taxon>
        <taxon>Bacilli</taxon>
        <taxon>Lactobacillales</taxon>
        <taxon>Lactobacillaceae</taxon>
        <taxon>Limosilactobacillus</taxon>
    </lineage>
</organism>
<dbReference type="RefSeq" id="WP_003714640.1">
    <property type="nucleotide sequence ID" value="NZ_AZGE01000001.1"/>
</dbReference>
<dbReference type="InterPro" id="IPR014729">
    <property type="entry name" value="Rossmann-like_a/b/a_fold"/>
</dbReference>
<gene>
    <name evidence="3" type="ORF">FC49_GL000148</name>
</gene>
<dbReference type="GO" id="GO:0005886">
    <property type="term" value="C:plasma membrane"/>
    <property type="evidence" value="ECO:0007669"/>
    <property type="project" value="TreeGrafter"/>
</dbReference>
<dbReference type="Gene3D" id="3.40.50.620">
    <property type="entry name" value="HUPs"/>
    <property type="match status" value="1"/>
</dbReference>